<reference evidence="2" key="1">
    <citation type="journal article" date="2019" name="Int. J. Syst. Evol. Microbiol.">
        <title>The Global Catalogue of Microorganisms (GCM) 10K type strain sequencing project: providing services to taxonomists for standard genome sequencing and annotation.</title>
        <authorList>
            <consortium name="The Broad Institute Genomics Platform"/>
            <consortium name="The Broad Institute Genome Sequencing Center for Infectious Disease"/>
            <person name="Wu L."/>
            <person name="Ma J."/>
        </authorList>
    </citation>
    <scope>NUCLEOTIDE SEQUENCE [LARGE SCALE GENOMIC DNA]</scope>
    <source>
        <strain evidence="2">CCM 8689</strain>
    </source>
</reference>
<organism evidence="1 2">
    <name type="scientific">Pedobacter jamesrossensis</name>
    <dbReference type="NCBI Taxonomy" id="1908238"/>
    <lineage>
        <taxon>Bacteria</taxon>
        <taxon>Pseudomonadati</taxon>
        <taxon>Bacteroidota</taxon>
        <taxon>Sphingobacteriia</taxon>
        <taxon>Sphingobacteriales</taxon>
        <taxon>Sphingobacteriaceae</taxon>
        <taxon>Pedobacter</taxon>
    </lineage>
</organism>
<keyword evidence="2" id="KW-1185">Reference proteome</keyword>
<gene>
    <name evidence="1" type="ORF">ACFOUY_07230</name>
</gene>
<accession>A0ABV8NJT3</accession>
<evidence type="ECO:0000313" key="2">
    <source>
        <dbReference type="Proteomes" id="UP001595792"/>
    </source>
</evidence>
<evidence type="ECO:0000313" key="1">
    <source>
        <dbReference type="EMBL" id="MFC4196487.1"/>
    </source>
</evidence>
<dbReference type="Pfam" id="PF13585">
    <property type="entry name" value="CHU_C"/>
    <property type="match status" value="1"/>
</dbReference>
<dbReference type="EMBL" id="JBHSBY010000034">
    <property type="protein sequence ID" value="MFC4196487.1"/>
    <property type="molecule type" value="Genomic_DNA"/>
</dbReference>
<protein>
    <submittedName>
        <fullName evidence="1">Gliding motility-associated C-terminal domain-containing protein</fullName>
    </submittedName>
</protein>
<dbReference type="RefSeq" id="WP_378959818.1">
    <property type="nucleotide sequence ID" value="NZ_JBHRXC010000016.1"/>
</dbReference>
<dbReference type="Proteomes" id="UP001595792">
    <property type="component" value="Unassembled WGS sequence"/>
</dbReference>
<comment type="caution">
    <text evidence="1">The sequence shown here is derived from an EMBL/GenBank/DDBJ whole genome shotgun (WGS) entry which is preliminary data.</text>
</comment>
<proteinExistence type="predicted"/>
<sequence length="67" mass="7922">MSVFSIVIYILLTGGGKEIFKRRKYKNDWTGEGLEEGNYYYLLMIKESEDSEWKTFKGYVTLLRANQ</sequence>
<name>A0ABV8NJT3_9SPHI</name>